<proteinExistence type="predicted"/>
<dbReference type="Proteomes" id="UP001217089">
    <property type="component" value="Unassembled WGS sequence"/>
</dbReference>
<evidence type="ECO:0000313" key="2">
    <source>
        <dbReference type="Proteomes" id="UP001217089"/>
    </source>
</evidence>
<dbReference type="EMBL" id="JARBDR010000337">
    <property type="protein sequence ID" value="KAJ8315355.1"/>
    <property type="molecule type" value="Genomic_DNA"/>
</dbReference>
<name>A0ABQ9FGH1_TEGGR</name>
<sequence>MQLKVWSAETGQCAATMVGHRAGDREVLTEGKLLLLGCENSNLLAYGLQSRKKIFDVPCHGAVNCCCFLSDISAVCGTEDGHLTVIDLRNPRVPLKEWKESRSAILSVCPYNRGFWSSSGRNIVFNCIKFNQSTDGADGFGHDYLAKWKLGK</sequence>
<gene>
    <name evidence="1" type="ORF">KUTeg_007505</name>
</gene>
<accession>A0ABQ9FGH1</accession>
<dbReference type="InterPro" id="IPR036322">
    <property type="entry name" value="WD40_repeat_dom_sf"/>
</dbReference>
<comment type="caution">
    <text evidence="1">The sequence shown here is derived from an EMBL/GenBank/DDBJ whole genome shotgun (WGS) entry which is preliminary data.</text>
</comment>
<dbReference type="InterPro" id="IPR015943">
    <property type="entry name" value="WD40/YVTN_repeat-like_dom_sf"/>
</dbReference>
<reference evidence="1 2" key="1">
    <citation type="submission" date="2022-12" db="EMBL/GenBank/DDBJ databases">
        <title>Chromosome-level genome of Tegillarca granosa.</title>
        <authorList>
            <person name="Kim J."/>
        </authorList>
    </citation>
    <scope>NUCLEOTIDE SEQUENCE [LARGE SCALE GENOMIC DNA]</scope>
    <source>
        <strain evidence="1">Teg-2019</strain>
        <tissue evidence="1">Adductor muscle</tissue>
    </source>
</reference>
<keyword evidence="2" id="KW-1185">Reference proteome</keyword>
<organism evidence="1 2">
    <name type="scientific">Tegillarca granosa</name>
    <name type="common">Malaysian cockle</name>
    <name type="synonym">Anadara granosa</name>
    <dbReference type="NCBI Taxonomy" id="220873"/>
    <lineage>
        <taxon>Eukaryota</taxon>
        <taxon>Metazoa</taxon>
        <taxon>Spiralia</taxon>
        <taxon>Lophotrochozoa</taxon>
        <taxon>Mollusca</taxon>
        <taxon>Bivalvia</taxon>
        <taxon>Autobranchia</taxon>
        <taxon>Pteriomorphia</taxon>
        <taxon>Arcoida</taxon>
        <taxon>Arcoidea</taxon>
        <taxon>Arcidae</taxon>
        <taxon>Tegillarca</taxon>
    </lineage>
</organism>
<dbReference type="SUPFAM" id="SSF50978">
    <property type="entry name" value="WD40 repeat-like"/>
    <property type="match status" value="1"/>
</dbReference>
<evidence type="ECO:0000313" key="1">
    <source>
        <dbReference type="EMBL" id="KAJ8315355.1"/>
    </source>
</evidence>
<dbReference type="Gene3D" id="2.130.10.10">
    <property type="entry name" value="YVTN repeat-like/Quinoprotein amine dehydrogenase"/>
    <property type="match status" value="1"/>
</dbReference>
<protein>
    <submittedName>
        <fullName evidence="1">Uncharacterized protein</fullName>
    </submittedName>
</protein>